<proteinExistence type="inferred from homology"/>
<keyword evidence="3" id="KW-0964">Secreted</keyword>
<sequence>RAATDVAYNRVTMKVLSFLLLVALAVAKPQNQTNDAPEKAQLDEDFGYVTVRTGSHMFYVVYHVDQPGDWTTYPLIMWLQGGPGSSGVGYGNLAELGPYDVNGNKRDGAWTKKANVMFVDNPVGTGYSYVDNFDYLCEDEQCIANDLVELVKGAMEAVPDLQKMPFYAFSESYGGKMVTDFALAFDAAIKNGDVVSDFQGIGIGDAWVSPMDSVNTWGEYLYNMGFVNEEGRGAIDAAAATTQGYVDNGQWGLATNAWSYTEGVVMQKTDGVNFYNVLTEEDVYRKNGLKPHSRDLSYMRPEVRELYKRHVHRYPRNVMDVIYDLMNGEYADRWNIPANVEWDGQGGYVFDTLSKDFMKPVIDSVSQILDTTDIHVAVYNGNLDLICDSIGTWNWVKKLTWGDMNSWYGATQKSLYISDYSSVAAYYQRANQFSVFSILRSGHMVPEDAPSTSLAMIDLVTQWGAEAKEAAKAKKNMTSPITVTKEEPKQAEAVAAPKKVQHEEAVTTEAEEAVVVKSSPVRKSPVAPIVTVKKVKKALNTTRAKVARVGHLNPATPTGKRFAHMATNARKPKHVKK</sequence>
<feature type="chain" id="PRO_5043976951" description="Retinoid-inducible serine carboxypeptidase" evidence="12">
    <location>
        <begin position="28"/>
        <end position="577"/>
    </location>
</feature>
<dbReference type="GO" id="GO:0005576">
    <property type="term" value="C:extracellular region"/>
    <property type="evidence" value="ECO:0007669"/>
    <property type="project" value="UniProtKB-SubCell"/>
</dbReference>
<evidence type="ECO:0000256" key="8">
    <source>
        <dbReference type="ARBA" id="ARBA00023180"/>
    </source>
</evidence>
<gene>
    <name evidence="13" type="ORF">MNOR_LOCUS1576</name>
</gene>
<dbReference type="SUPFAM" id="SSF53474">
    <property type="entry name" value="alpha/beta-Hydrolases"/>
    <property type="match status" value="1"/>
</dbReference>
<evidence type="ECO:0000256" key="11">
    <source>
        <dbReference type="ARBA" id="ARBA00077736"/>
    </source>
</evidence>
<evidence type="ECO:0000256" key="9">
    <source>
        <dbReference type="ARBA" id="ARBA00055847"/>
    </source>
</evidence>
<evidence type="ECO:0000256" key="12">
    <source>
        <dbReference type="SAM" id="SignalP"/>
    </source>
</evidence>
<dbReference type="AlphaFoldDB" id="A0AAV2PMA3"/>
<evidence type="ECO:0000256" key="7">
    <source>
        <dbReference type="ARBA" id="ARBA00022801"/>
    </source>
</evidence>
<keyword evidence="5" id="KW-0645">Protease</keyword>
<keyword evidence="6 12" id="KW-0732">Signal</keyword>
<dbReference type="Gene3D" id="3.40.50.1820">
    <property type="entry name" value="alpha/beta hydrolase"/>
    <property type="match status" value="1"/>
</dbReference>
<keyword evidence="8" id="KW-0325">Glycoprotein</keyword>
<dbReference type="InterPro" id="IPR001563">
    <property type="entry name" value="Peptidase_S10"/>
</dbReference>
<dbReference type="GO" id="GO:0006508">
    <property type="term" value="P:proteolysis"/>
    <property type="evidence" value="ECO:0007669"/>
    <property type="project" value="UniProtKB-KW"/>
</dbReference>
<protein>
    <recommendedName>
        <fullName evidence="10">Retinoid-inducible serine carboxypeptidase</fullName>
    </recommendedName>
    <alternativeName>
        <fullName evidence="11">Serine carboxypeptidase 1</fullName>
    </alternativeName>
</protein>
<evidence type="ECO:0000256" key="5">
    <source>
        <dbReference type="ARBA" id="ARBA00022670"/>
    </source>
</evidence>
<evidence type="ECO:0000256" key="1">
    <source>
        <dbReference type="ARBA" id="ARBA00004613"/>
    </source>
</evidence>
<dbReference type="InterPro" id="IPR029058">
    <property type="entry name" value="AB_hydrolase_fold"/>
</dbReference>
<feature type="signal peptide" evidence="12">
    <location>
        <begin position="1"/>
        <end position="27"/>
    </location>
</feature>
<dbReference type="FunFam" id="3.40.50.1820:FF:000075">
    <property type="entry name" value="Carboxypeptidase"/>
    <property type="match status" value="1"/>
</dbReference>
<comment type="subcellular location">
    <subcellularLocation>
        <location evidence="1">Secreted</location>
    </subcellularLocation>
</comment>
<evidence type="ECO:0000313" key="14">
    <source>
        <dbReference type="Proteomes" id="UP001497623"/>
    </source>
</evidence>
<dbReference type="Proteomes" id="UP001497623">
    <property type="component" value="Unassembled WGS sequence"/>
</dbReference>
<evidence type="ECO:0000256" key="2">
    <source>
        <dbReference type="ARBA" id="ARBA00009431"/>
    </source>
</evidence>
<evidence type="ECO:0000256" key="4">
    <source>
        <dbReference type="ARBA" id="ARBA00022645"/>
    </source>
</evidence>
<evidence type="ECO:0000256" key="6">
    <source>
        <dbReference type="ARBA" id="ARBA00022729"/>
    </source>
</evidence>
<dbReference type="PANTHER" id="PTHR11802">
    <property type="entry name" value="SERINE PROTEASE FAMILY S10 SERINE CARBOXYPEPTIDASE"/>
    <property type="match status" value="1"/>
</dbReference>
<organism evidence="13 14">
    <name type="scientific">Meganyctiphanes norvegica</name>
    <name type="common">Northern krill</name>
    <name type="synonym">Thysanopoda norvegica</name>
    <dbReference type="NCBI Taxonomy" id="48144"/>
    <lineage>
        <taxon>Eukaryota</taxon>
        <taxon>Metazoa</taxon>
        <taxon>Ecdysozoa</taxon>
        <taxon>Arthropoda</taxon>
        <taxon>Crustacea</taxon>
        <taxon>Multicrustacea</taxon>
        <taxon>Malacostraca</taxon>
        <taxon>Eumalacostraca</taxon>
        <taxon>Eucarida</taxon>
        <taxon>Euphausiacea</taxon>
        <taxon>Euphausiidae</taxon>
        <taxon>Meganyctiphanes</taxon>
    </lineage>
</organism>
<evidence type="ECO:0000256" key="10">
    <source>
        <dbReference type="ARBA" id="ARBA00070242"/>
    </source>
</evidence>
<comment type="caution">
    <text evidence="13">The sequence shown here is derived from an EMBL/GenBank/DDBJ whole genome shotgun (WGS) entry which is preliminary data.</text>
</comment>
<evidence type="ECO:0000256" key="3">
    <source>
        <dbReference type="ARBA" id="ARBA00022525"/>
    </source>
</evidence>
<dbReference type="Pfam" id="PF00450">
    <property type="entry name" value="Peptidase_S10"/>
    <property type="match status" value="1"/>
</dbReference>
<reference evidence="13 14" key="1">
    <citation type="submission" date="2024-05" db="EMBL/GenBank/DDBJ databases">
        <authorList>
            <person name="Wallberg A."/>
        </authorList>
    </citation>
    <scope>NUCLEOTIDE SEQUENCE [LARGE SCALE GENOMIC DNA]</scope>
</reference>
<dbReference type="PANTHER" id="PTHR11802:SF3">
    <property type="entry name" value="RETINOID-INDUCIBLE SERINE CARBOXYPEPTIDASE"/>
    <property type="match status" value="1"/>
</dbReference>
<comment type="function">
    <text evidence="9">May be involved in vascular wall and kidney homeostasis.</text>
</comment>
<dbReference type="EMBL" id="CAXKWB010000422">
    <property type="protein sequence ID" value="CAL4060821.1"/>
    <property type="molecule type" value="Genomic_DNA"/>
</dbReference>
<keyword evidence="4" id="KW-0121">Carboxypeptidase</keyword>
<accession>A0AAV2PMA3</accession>
<dbReference type="GO" id="GO:0004185">
    <property type="term" value="F:serine-type carboxypeptidase activity"/>
    <property type="evidence" value="ECO:0007669"/>
    <property type="project" value="InterPro"/>
</dbReference>
<evidence type="ECO:0000313" key="13">
    <source>
        <dbReference type="EMBL" id="CAL4060821.1"/>
    </source>
</evidence>
<name>A0AAV2PMA3_MEGNR</name>
<comment type="similarity">
    <text evidence="2">Belongs to the peptidase S10 family.</text>
</comment>
<dbReference type="PRINTS" id="PR00724">
    <property type="entry name" value="CRBOXYPTASEC"/>
</dbReference>
<keyword evidence="14" id="KW-1185">Reference proteome</keyword>
<feature type="non-terminal residue" evidence="13">
    <location>
        <position position="1"/>
    </location>
</feature>
<keyword evidence="7" id="KW-0378">Hydrolase</keyword>